<dbReference type="KEGG" id="tprf:A3L09_09555"/>
<evidence type="ECO:0000313" key="2">
    <source>
        <dbReference type="Proteomes" id="UP000250179"/>
    </source>
</evidence>
<name>A0A2Z2MNJ1_THEPR</name>
<organism evidence="1 2">
    <name type="scientific">Thermococcus profundus</name>
    <dbReference type="NCBI Taxonomy" id="49899"/>
    <lineage>
        <taxon>Archaea</taxon>
        <taxon>Methanobacteriati</taxon>
        <taxon>Methanobacteriota</taxon>
        <taxon>Thermococci</taxon>
        <taxon>Thermococcales</taxon>
        <taxon>Thermococcaceae</taxon>
        <taxon>Thermococcus</taxon>
    </lineage>
</organism>
<dbReference type="RefSeq" id="WP_088858745.1">
    <property type="nucleotide sequence ID" value="NZ_CP014862.1"/>
</dbReference>
<dbReference type="OrthoDB" id="65910at2157"/>
<reference evidence="1 2" key="1">
    <citation type="submission" date="2016-03" db="EMBL/GenBank/DDBJ databases">
        <title>Complete genome sequence of Thermococcus profundus strain DT5432.</title>
        <authorList>
            <person name="Oger P.M."/>
        </authorList>
    </citation>
    <scope>NUCLEOTIDE SEQUENCE [LARGE SCALE GENOMIC DNA]</scope>
    <source>
        <strain evidence="1 2">DT 5432</strain>
    </source>
</reference>
<accession>A0A2Z2MNJ1</accession>
<protein>
    <submittedName>
        <fullName evidence="1">Uncharacterized protein</fullName>
    </submittedName>
</protein>
<keyword evidence="2" id="KW-1185">Reference proteome</keyword>
<dbReference type="GeneID" id="33320662"/>
<dbReference type="Proteomes" id="UP000250179">
    <property type="component" value="Chromosome"/>
</dbReference>
<proteinExistence type="predicted"/>
<dbReference type="EMBL" id="CP014862">
    <property type="protein sequence ID" value="ASJ03488.1"/>
    <property type="molecule type" value="Genomic_DNA"/>
</dbReference>
<sequence length="171" mass="19550">MGYIIFVGYETDAERKRIDYLLDKWSGKAVIKKPRGTVIYIETKNPTEFLEELFSKLEGNVDEKVEVYKAEPLREGVEARKKRLDYTLPEEKRIVERFVGYLLSKLNASLTSSDAVARIYNVYTRKGRATIKVIISGNGKSHVTFEIEGFGEAVDFLADRIDEELKIFAGD</sequence>
<evidence type="ECO:0000313" key="1">
    <source>
        <dbReference type="EMBL" id="ASJ03488.1"/>
    </source>
</evidence>
<dbReference type="AlphaFoldDB" id="A0A2Z2MNJ1"/>
<gene>
    <name evidence="1" type="ORF">A3L09_09555</name>
</gene>